<protein>
    <submittedName>
        <fullName evidence="2">Uncharacterized protein</fullName>
    </submittedName>
</protein>
<evidence type="ECO:0000313" key="2">
    <source>
        <dbReference type="EMBL" id="AWP03182.1"/>
    </source>
</evidence>
<feature type="region of interest" description="Disordered" evidence="1">
    <location>
        <begin position="1"/>
        <end position="89"/>
    </location>
</feature>
<feature type="compositionally biased region" description="Acidic residues" evidence="1">
    <location>
        <begin position="32"/>
        <end position="44"/>
    </location>
</feature>
<proteinExistence type="predicted"/>
<keyword evidence="3" id="KW-1185">Reference proteome</keyword>
<gene>
    <name evidence="2" type="ORF">SMAX5B_014391</name>
</gene>
<name>A0A2U9BHY9_SCOMX</name>
<sequence length="89" mass="9605">MSVSGVSVYPRIGVYADPQCEAQVNSYRINGEDADTDGLIDSEPDQQNQGHEHTSETDSPEPIPDQVLEDSSRDVDSTDFSSFPEVGGS</sequence>
<evidence type="ECO:0000256" key="1">
    <source>
        <dbReference type="SAM" id="MobiDB-lite"/>
    </source>
</evidence>
<dbReference type="AlphaFoldDB" id="A0A2U9BHY9"/>
<accession>A0A2U9BHY9</accession>
<dbReference type="Proteomes" id="UP000246464">
    <property type="component" value="Chromosome 6"/>
</dbReference>
<dbReference type="EMBL" id="CP026248">
    <property type="protein sequence ID" value="AWP03182.1"/>
    <property type="molecule type" value="Genomic_DNA"/>
</dbReference>
<reference evidence="2 3" key="1">
    <citation type="submission" date="2017-12" db="EMBL/GenBank/DDBJ databases">
        <title>Integrating genomic resources of turbot (Scophthalmus maximus) in depth evaluation of genetic and physical mapping variation across individuals.</title>
        <authorList>
            <person name="Martinez P."/>
        </authorList>
    </citation>
    <scope>NUCLEOTIDE SEQUENCE [LARGE SCALE GENOMIC DNA]</scope>
</reference>
<evidence type="ECO:0000313" key="3">
    <source>
        <dbReference type="Proteomes" id="UP000246464"/>
    </source>
</evidence>
<organism evidence="2 3">
    <name type="scientific">Scophthalmus maximus</name>
    <name type="common">Turbot</name>
    <name type="synonym">Psetta maxima</name>
    <dbReference type="NCBI Taxonomy" id="52904"/>
    <lineage>
        <taxon>Eukaryota</taxon>
        <taxon>Metazoa</taxon>
        <taxon>Chordata</taxon>
        <taxon>Craniata</taxon>
        <taxon>Vertebrata</taxon>
        <taxon>Euteleostomi</taxon>
        <taxon>Actinopterygii</taxon>
        <taxon>Neopterygii</taxon>
        <taxon>Teleostei</taxon>
        <taxon>Neoteleostei</taxon>
        <taxon>Acanthomorphata</taxon>
        <taxon>Carangaria</taxon>
        <taxon>Pleuronectiformes</taxon>
        <taxon>Pleuronectoidei</taxon>
        <taxon>Scophthalmidae</taxon>
        <taxon>Scophthalmus</taxon>
    </lineage>
</organism>